<gene>
    <name evidence="3" type="ORF">A1O5_10761</name>
</gene>
<dbReference type="Proteomes" id="UP000019471">
    <property type="component" value="Unassembled WGS sequence"/>
</dbReference>
<feature type="region of interest" description="Disordered" evidence="2">
    <location>
        <begin position="68"/>
        <end position="91"/>
    </location>
</feature>
<dbReference type="RefSeq" id="XP_007749526.1">
    <property type="nucleotide sequence ID" value="XM_007751336.1"/>
</dbReference>
<dbReference type="AlphaFoldDB" id="W9WNA6"/>
<evidence type="ECO:0000313" key="3">
    <source>
        <dbReference type="EMBL" id="EXJ66146.1"/>
    </source>
</evidence>
<feature type="compositionally biased region" description="Polar residues" evidence="2">
    <location>
        <begin position="119"/>
        <end position="132"/>
    </location>
</feature>
<feature type="region of interest" description="Disordered" evidence="2">
    <location>
        <begin position="113"/>
        <end position="161"/>
    </location>
</feature>
<dbReference type="EMBL" id="AMGX01000021">
    <property type="protein sequence ID" value="EXJ66146.1"/>
    <property type="molecule type" value="Genomic_DNA"/>
</dbReference>
<evidence type="ECO:0000313" key="4">
    <source>
        <dbReference type="Proteomes" id="UP000019471"/>
    </source>
</evidence>
<feature type="coiled-coil region" evidence="1">
    <location>
        <begin position="4"/>
        <end position="31"/>
    </location>
</feature>
<dbReference type="GeneID" id="19195453"/>
<name>W9WNA6_9EURO</name>
<evidence type="ECO:0000256" key="2">
    <source>
        <dbReference type="SAM" id="MobiDB-lite"/>
    </source>
</evidence>
<dbReference type="HOGENOM" id="CLU_068489_0_0_1"/>
<dbReference type="OrthoDB" id="4160906at2759"/>
<reference evidence="3 4" key="1">
    <citation type="submission" date="2013-03" db="EMBL/GenBank/DDBJ databases">
        <title>The Genome Sequence of Cladophialophora psammophila CBS 110553.</title>
        <authorList>
            <consortium name="The Broad Institute Genomics Platform"/>
            <person name="Cuomo C."/>
            <person name="de Hoog S."/>
            <person name="Gorbushina A."/>
            <person name="Walker B."/>
            <person name="Young S.K."/>
            <person name="Zeng Q."/>
            <person name="Gargeya S."/>
            <person name="Fitzgerald M."/>
            <person name="Haas B."/>
            <person name="Abouelleil A."/>
            <person name="Allen A.W."/>
            <person name="Alvarado L."/>
            <person name="Arachchi H.M."/>
            <person name="Berlin A.M."/>
            <person name="Chapman S.B."/>
            <person name="Gainer-Dewar J."/>
            <person name="Goldberg J."/>
            <person name="Griggs A."/>
            <person name="Gujja S."/>
            <person name="Hansen M."/>
            <person name="Howarth C."/>
            <person name="Imamovic A."/>
            <person name="Ireland A."/>
            <person name="Larimer J."/>
            <person name="McCowan C."/>
            <person name="Murphy C."/>
            <person name="Pearson M."/>
            <person name="Poon T.W."/>
            <person name="Priest M."/>
            <person name="Roberts A."/>
            <person name="Saif S."/>
            <person name="Shea T."/>
            <person name="Sisk P."/>
            <person name="Sykes S."/>
            <person name="Wortman J."/>
            <person name="Nusbaum C."/>
            <person name="Birren B."/>
        </authorList>
    </citation>
    <scope>NUCLEOTIDE SEQUENCE [LARGE SCALE GENOMIC DNA]</scope>
    <source>
        <strain evidence="3 4">CBS 110553</strain>
    </source>
</reference>
<comment type="caution">
    <text evidence="3">The sequence shown here is derived from an EMBL/GenBank/DDBJ whole genome shotgun (WGS) entry which is preliminary data.</text>
</comment>
<sequence>MDGKQLIDAELEQLEIEQRQLDLDRKRLELRLRCATLCSQVEAVADGGQAAVKPEPVGDGTAVGRIVAGDEPSSDPRLGEATSAPTVGDRHVMREEVGPLLHPVERVGVAAHLSGGNHSGATGSFDSETNSAPGAKQVKTWTKDREAERKQSKRQPKVQRLPERYSSAIIRKYGERLVQRHMQSFRRHERWEADQIILAGSKIVDGLLEKRFKSLEELHDEYDQQIRLRCTSSVQEPLINELQKFRRAAPIWWRKCVKKRTQGERFEDATAVFEDVKEGIFD</sequence>
<proteinExistence type="predicted"/>
<evidence type="ECO:0000256" key="1">
    <source>
        <dbReference type="SAM" id="Coils"/>
    </source>
</evidence>
<protein>
    <submittedName>
        <fullName evidence="3">Uncharacterized protein</fullName>
    </submittedName>
</protein>
<organism evidence="3 4">
    <name type="scientific">Cladophialophora psammophila CBS 110553</name>
    <dbReference type="NCBI Taxonomy" id="1182543"/>
    <lineage>
        <taxon>Eukaryota</taxon>
        <taxon>Fungi</taxon>
        <taxon>Dikarya</taxon>
        <taxon>Ascomycota</taxon>
        <taxon>Pezizomycotina</taxon>
        <taxon>Eurotiomycetes</taxon>
        <taxon>Chaetothyriomycetidae</taxon>
        <taxon>Chaetothyriales</taxon>
        <taxon>Herpotrichiellaceae</taxon>
        <taxon>Cladophialophora</taxon>
    </lineage>
</organism>
<feature type="compositionally biased region" description="Basic and acidic residues" evidence="2">
    <location>
        <begin position="141"/>
        <end position="150"/>
    </location>
</feature>
<keyword evidence="4" id="KW-1185">Reference proteome</keyword>
<accession>W9WNA6</accession>
<keyword evidence="1" id="KW-0175">Coiled coil</keyword>